<keyword evidence="4 7" id="KW-0812">Transmembrane</keyword>
<evidence type="ECO:0000313" key="9">
    <source>
        <dbReference type="EMBL" id="PZN82048.1"/>
    </source>
</evidence>
<evidence type="ECO:0000256" key="3">
    <source>
        <dbReference type="ARBA" id="ARBA00022475"/>
    </source>
</evidence>
<dbReference type="SUPFAM" id="SSF161098">
    <property type="entry name" value="MetI-like"/>
    <property type="match status" value="1"/>
</dbReference>
<dbReference type="PANTHER" id="PTHR30151:SF25">
    <property type="entry name" value="TAURINE TRANSPORT SYSTEM PERMEASE PROTEIN TAUC"/>
    <property type="match status" value="1"/>
</dbReference>
<dbReference type="PANTHER" id="PTHR30151">
    <property type="entry name" value="ALKANE SULFONATE ABC TRANSPORTER-RELATED, MEMBRANE SUBUNIT"/>
    <property type="match status" value="1"/>
</dbReference>
<dbReference type="AlphaFoldDB" id="A0A2W4RQT9"/>
<keyword evidence="6 7" id="KW-0472">Membrane</keyword>
<dbReference type="InterPro" id="IPR035906">
    <property type="entry name" value="MetI-like_sf"/>
</dbReference>
<organism evidence="9 10">
    <name type="scientific">Candidatus Methylumidiphilus alinenensis</name>
    <dbReference type="NCBI Taxonomy" id="2202197"/>
    <lineage>
        <taxon>Bacteria</taxon>
        <taxon>Pseudomonadati</taxon>
        <taxon>Pseudomonadota</taxon>
        <taxon>Gammaproteobacteria</taxon>
        <taxon>Methylococcales</taxon>
        <taxon>Candidatus Methylumidiphilus</taxon>
    </lineage>
</organism>
<sequence>MNAISTAKKLPIPADALGLLAVPLAMLALWVLVTRAQWVPEQLLVSPTKVIEAVGELWEAGELQGHLQNSLRRLFLGFFSGAIFGLIFGVLMGLFKSMEDYCAPLFNAFRQIPSIAFIPMLILIFGIDETFKIIIVAKAAFFPVALGGYDSVRGIPKNYFEVAKVYQCPLWPLIKQVVIPATVPQILTGLRLSLSRSWMVLVAAELMAADSGIGQMMEWGRQMFRMDIVVVGVFITGLIGFALDYGFKWLESRMARWKMG</sequence>
<comment type="subcellular location">
    <subcellularLocation>
        <location evidence="1 7">Cell membrane</location>
        <topology evidence="1 7">Multi-pass membrane protein</topology>
    </subcellularLocation>
</comment>
<accession>A0A2W4RQT9</accession>
<evidence type="ECO:0000313" key="10">
    <source>
        <dbReference type="Proteomes" id="UP000249396"/>
    </source>
</evidence>
<evidence type="ECO:0000256" key="1">
    <source>
        <dbReference type="ARBA" id="ARBA00004651"/>
    </source>
</evidence>
<dbReference type="FunFam" id="1.10.3720.10:FF:000003">
    <property type="entry name" value="Aliphatic sulfonate ABC transporter permease"/>
    <property type="match status" value="1"/>
</dbReference>
<evidence type="ECO:0000256" key="7">
    <source>
        <dbReference type="RuleBase" id="RU363032"/>
    </source>
</evidence>
<dbReference type="Proteomes" id="UP000249396">
    <property type="component" value="Unassembled WGS sequence"/>
</dbReference>
<evidence type="ECO:0000256" key="4">
    <source>
        <dbReference type="ARBA" id="ARBA00022692"/>
    </source>
</evidence>
<evidence type="ECO:0000256" key="5">
    <source>
        <dbReference type="ARBA" id="ARBA00022989"/>
    </source>
</evidence>
<dbReference type="InterPro" id="IPR000515">
    <property type="entry name" value="MetI-like"/>
</dbReference>
<comment type="caution">
    <text evidence="9">The sequence shown here is derived from an EMBL/GenBank/DDBJ whole genome shotgun (WGS) entry which is preliminary data.</text>
</comment>
<feature type="transmembrane region" description="Helical" evidence="7">
    <location>
        <begin position="107"/>
        <end position="127"/>
    </location>
</feature>
<feature type="transmembrane region" description="Helical" evidence="7">
    <location>
        <begin position="228"/>
        <end position="247"/>
    </location>
</feature>
<comment type="similarity">
    <text evidence="7">Belongs to the binding-protein-dependent transport system permease family.</text>
</comment>
<keyword evidence="2 7" id="KW-0813">Transport</keyword>
<dbReference type="GO" id="GO:0010438">
    <property type="term" value="P:cellular response to sulfur starvation"/>
    <property type="evidence" value="ECO:0007669"/>
    <property type="project" value="TreeGrafter"/>
</dbReference>
<feature type="domain" description="ABC transmembrane type-1" evidence="8">
    <location>
        <begin position="67"/>
        <end position="247"/>
    </location>
</feature>
<gene>
    <name evidence="9" type="ORF">DM484_07165</name>
</gene>
<evidence type="ECO:0000256" key="2">
    <source>
        <dbReference type="ARBA" id="ARBA00022448"/>
    </source>
</evidence>
<keyword evidence="5 7" id="KW-1133">Transmembrane helix</keyword>
<dbReference type="PROSITE" id="PS50928">
    <property type="entry name" value="ABC_TM1"/>
    <property type="match status" value="1"/>
</dbReference>
<keyword evidence="3" id="KW-1003">Cell membrane</keyword>
<evidence type="ECO:0000259" key="8">
    <source>
        <dbReference type="PROSITE" id="PS50928"/>
    </source>
</evidence>
<feature type="transmembrane region" description="Helical" evidence="7">
    <location>
        <begin position="74"/>
        <end position="95"/>
    </location>
</feature>
<dbReference type="EMBL" id="QJPH01000238">
    <property type="protein sequence ID" value="PZN82048.1"/>
    <property type="molecule type" value="Genomic_DNA"/>
</dbReference>
<dbReference type="Gene3D" id="1.10.3720.10">
    <property type="entry name" value="MetI-like"/>
    <property type="match status" value="1"/>
</dbReference>
<dbReference type="CDD" id="cd06261">
    <property type="entry name" value="TM_PBP2"/>
    <property type="match status" value="1"/>
</dbReference>
<name>A0A2W4RQT9_9GAMM</name>
<reference evidence="9 10" key="1">
    <citation type="journal article" date="2018" name="Aquat. Microb. Ecol.">
        <title>Gammaproteobacterial methanotrophs dominate.</title>
        <authorList>
            <person name="Rissanen A.J."/>
            <person name="Saarenheimo J."/>
            <person name="Tiirola M."/>
            <person name="Peura S."/>
            <person name="Aalto S.L."/>
            <person name="Karvinen A."/>
            <person name="Nykanen H."/>
        </authorList>
    </citation>
    <scope>NUCLEOTIDE SEQUENCE [LARGE SCALE GENOMIC DNA]</scope>
    <source>
        <strain evidence="9">AMbin10</strain>
    </source>
</reference>
<protein>
    <submittedName>
        <fullName evidence="9">ABC transporter permease</fullName>
    </submittedName>
</protein>
<dbReference type="GO" id="GO:0042918">
    <property type="term" value="P:alkanesulfonate transmembrane transport"/>
    <property type="evidence" value="ECO:0007669"/>
    <property type="project" value="UniProtKB-ARBA"/>
</dbReference>
<dbReference type="Pfam" id="PF00528">
    <property type="entry name" value="BPD_transp_1"/>
    <property type="match status" value="1"/>
</dbReference>
<proteinExistence type="inferred from homology"/>
<dbReference type="GO" id="GO:0005886">
    <property type="term" value="C:plasma membrane"/>
    <property type="evidence" value="ECO:0007669"/>
    <property type="project" value="UniProtKB-SubCell"/>
</dbReference>
<feature type="transmembrane region" description="Helical" evidence="7">
    <location>
        <begin position="12"/>
        <end position="33"/>
    </location>
</feature>
<evidence type="ECO:0000256" key="6">
    <source>
        <dbReference type="ARBA" id="ARBA00023136"/>
    </source>
</evidence>